<dbReference type="RefSeq" id="WP_381360199.1">
    <property type="nucleotide sequence ID" value="NZ_JBHSOA010000014.1"/>
</dbReference>
<accession>A0ABW1DV28</accession>
<keyword evidence="4" id="KW-1185">Reference proteome</keyword>
<gene>
    <name evidence="3" type="ORF">ACFPZI_08190</name>
</gene>
<keyword evidence="2" id="KW-1133">Transmembrane helix</keyword>
<dbReference type="EMBL" id="JBHSOA010000014">
    <property type="protein sequence ID" value="MFC5851808.1"/>
    <property type="molecule type" value="Genomic_DNA"/>
</dbReference>
<feature type="region of interest" description="Disordered" evidence="1">
    <location>
        <begin position="284"/>
        <end position="305"/>
    </location>
</feature>
<comment type="caution">
    <text evidence="3">The sequence shown here is derived from an EMBL/GenBank/DDBJ whole genome shotgun (WGS) entry which is preliminary data.</text>
</comment>
<name>A0ABW1DV28_9ACTN</name>
<feature type="region of interest" description="Disordered" evidence="1">
    <location>
        <begin position="155"/>
        <end position="215"/>
    </location>
</feature>
<evidence type="ECO:0000313" key="3">
    <source>
        <dbReference type="EMBL" id="MFC5851808.1"/>
    </source>
</evidence>
<organism evidence="3 4">
    <name type="scientific">Streptomyces chlorus</name>
    <dbReference type="NCBI Taxonomy" id="887452"/>
    <lineage>
        <taxon>Bacteria</taxon>
        <taxon>Bacillati</taxon>
        <taxon>Actinomycetota</taxon>
        <taxon>Actinomycetes</taxon>
        <taxon>Kitasatosporales</taxon>
        <taxon>Streptomycetaceae</taxon>
        <taxon>Streptomyces</taxon>
    </lineage>
</organism>
<protein>
    <submittedName>
        <fullName evidence="3">RICIN domain-containing protein</fullName>
    </submittedName>
</protein>
<evidence type="ECO:0000313" key="4">
    <source>
        <dbReference type="Proteomes" id="UP001596180"/>
    </source>
</evidence>
<sequence length="433" mass="46034">MWLYVTVAPAAQTLLAGVPSGKGCPVSRTVRCCPDWSPLLSGQRSGRDRDPLLPVRRRGKDGAMDTTGGVDPECAHSVEQFVGMMKRLKDASGLTYRQLEERAERDGRVLPRSTVADVLRRQALPKPHILNAFVHVCGAGEHADAWLQARTRLATVDSSATGSTEEVPAVDGRAAFPSPSQADGDDDDGGLSEAGGARGPGVEEAAGPSAIPSDPGPVPIRLWRRHRAVVPILLASLSAVLLAGTVFWLVLPDDPAVPVPSPQDSAPEWYSIRPARATDLCVTEGREPGGDSERPVAVQRPCGRSTPPYTRLDPLGGGRFFVRWAHPMHGWGCLTVLPSGLLEPWDDCRSDRTSQVFTFERVETAGTRTSSTRRAKAYRIRSAHGQCVGIAGTDPKATTAVTAAGPCADTAAQHFFLVPEAEPAKSALPSASS</sequence>
<feature type="compositionally biased region" description="Basic and acidic residues" evidence="1">
    <location>
        <begin position="284"/>
        <end position="294"/>
    </location>
</feature>
<dbReference type="Proteomes" id="UP001596180">
    <property type="component" value="Unassembled WGS sequence"/>
</dbReference>
<reference evidence="4" key="1">
    <citation type="journal article" date="2019" name="Int. J. Syst. Evol. Microbiol.">
        <title>The Global Catalogue of Microorganisms (GCM) 10K type strain sequencing project: providing services to taxonomists for standard genome sequencing and annotation.</title>
        <authorList>
            <consortium name="The Broad Institute Genomics Platform"/>
            <consortium name="The Broad Institute Genome Sequencing Center for Infectious Disease"/>
            <person name="Wu L."/>
            <person name="Ma J."/>
        </authorList>
    </citation>
    <scope>NUCLEOTIDE SEQUENCE [LARGE SCALE GENOMIC DNA]</scope>
    <source>
        <strain evidence="4">JCM 10411</strain>
    </source>
</reference>
<feature type="region of interest" description="Disordered" evidence="1">
    <location>
        <begin position="42"/>
        <end position="71"/>
    </location>
</feature>
<dbReference type="CDD" id="cd00161">
    <property type="entry name" value="beta-trefoil_Ricin-like"/>
    <property type="match status" value="1"/>
</dbReference>
<keyword evidence="2" id="KW-0812">Transmembrane</keyword>
<keyword evidence="2" id="KW-0472">Membrane</keyword>
<feature type="transmembrane region" description="Helical" evidence="2">
    <location>
        <begin position="228"/>
        <end position="251"/>
    </location>
</feature>
<evidence type="ECO:0000256" key="2">
    <source>
        <dbReference type="SAM" id="Phobius"/>
    </source>
</evidence>
<proteinExistence type="predicted"/>
<evidence type="ECO:0000256" key="1">
    <source>
        <dbReference type="SAM" id="MobiDB-lite"/>
    </source>
</evidence>